<name>M1XNT1_NATM8</name>
<reference evidence="2 3" key="1">
    <citation type="journal article" date="2013" name="Genome Announc.">
        <title>Genome of the haloarchaeon Natronomonas moolapensis, a neutrophilic member of a previously haloalkaliphilic genus.</title>
        <authorList>
            <person name="Dyall-Smith M.L."/>
            <person name="Pfeiffer F."/>
            <person name="Oberwinkler T."/>
            <person name="Klee K."/>
            <person name="Rampp M."/>
            <person name="Palm P."/>
            <person name="Gross K."/>
            <person name="Schuster S.C."/>
            <person name="Oesterhelt D."/>
        </authorList>
    </citation>
    <scope>NUCLEOTIDE SEQUENCE [LARGE SCALE GENOMIC DNA]</scope>
    <source>
        <strain evidence="3">DSM 18674 / JCM 14361 / 8.8.11</strain>
    </source>
</reference>
<keyword evidence="3" id="KW-1185">Reference proteome</keyword>
<gene>
    <name evidence="2" type="ordered locus">Nmlp_1408</name>
</gene>
<keyword evidence="1" id="KW-1133">Transmembrane helix</keyword>
<proteinExistence type="predicted"/>
<keyword evidence="1" id="KW-0812">Transmembrane</keyword>
<dbReference type="eggNOG" id="arCOG07770">
    <property type="taxonomic scope" value="Archaea"/>
</dbReference>
<dbReference type="EMBL" id="HF582854">
    <property type="protein sequence ID" value="CCQ35612.1"/>
    <property type="molecule type" value="Genomic_DNA"/>
</dbReference>
<dbReference type="KEGG" id="nmo:Nmlp_1408"/>
<sequence length="144" mass="15554">MRIDTIIRTLLATLGAGMALFPNGILRGYERVAFENPDDATAKPWLPAAIRAEGVIYVLLCVLGGAAYGAFVRLAGGVGLVVACVPRRYLGWGGRLAYERPEELRWREGFVTAVRGLGILLVALAVRRVRRGDSKVEAGFEPDG</sequence>
<evidence type="ECO:0000313" key="3">
    <source>
        <dbReference type="Proteomes" id="UP000011867"/>
    </source>
</evidence>
<dbReference type="AlphaFoldDB" id="M1XNT1"/>
<organism evidence="2 3">
    <name type="scientific">Natronomonas moolapensis (strain DSM 18674 / CECT 7526 / JCM 14361 / 8.8.11)</name>
    <dbReference type="NCBI Taxonomy" id="268739"/>
    <lineage>
        <taxon>Archaea</taxon>
        <taxon>Methanobacteriati</taxon>
        <taxon>Methanobacteriota</taxon>
        <taxon>Stenosarchaea group</taxon>
        <taxon>Halobacteria</taxon>
        <taxon>Halobacteriales</taxon>
        <taxon>Natronomonadaceae</taxon>
        <taxon>Natronomonas</taxon>
    </lineage>
</organism>
<evidence type="ECO:0000256" key="1">
    <source>
        <dbReference type="SAM" id="Phobius"/>
    </source>
</evidence>
<dbReference type="STRING" id="268739.Nmlp_1408"/>
<evidence type="ECO:0000313" key="2">
    <source>
        <dbReference type="EMBL" id="CCQ35612.1"/>
    </source>
</evidence>
<feature type="transmembrane region" description="Helical" evidence="1">
    <location>
        <begin position="44"/>
        <end position="63"/>
    </location>
</feature>
<dbReference type="Proteomes" id="UP000011867">
    <property type="component" value="Chromosome"/>
</dbReference>
<protein>
    <submittedName>
        <fullName evidence="2">Uncharacterized protein</fullName>
    </submittedName>
</protein>
<dbReference type="HOGENOM" id="CLU_151708_0_0_2"/>
<accession>M1XNT1</accession>
<keyword evidence="1" id="KW-0472">Membrane</keyword>